<organism evidence="1 2">
    <name type="scientific">Asparagus officinalis</name>
    <name type="common">Garden asparagus</name>
    <dbReference type="NCBI Taxonomy" id="4686"/>
    <lineage>
        <taxon>Eukaryota</taxon>
        <taxon>Viridiplantae</taxon>
        <taxon>Streptophyta</taxon>
        <taxon>Embryophyta</taxon>
        <taxon>Tracheophyta</taxon>
        <taxon>Spermatophyta</taxon>
        <taxon>Magnoliopsida</taxon>
        <taxon>Liliopsida</taxon>
        <taxon>Asparagales</taxon>
        <taxon>Asparagaceae</taxon>
        <taxon>Asparagoideae</taxon>
        <taxon>Asparagus</taxon>
    </lineage>
</organism>
<name>A0A5P1E0T8_ASPOF</name>
<evidence type="ECO:0000313" key="1">
    <source>
        <dbReference type="EMBL" id="ONK56184.1"/>
    </source>
</evidence>
<evidence type="ECO:0000313" key="2">
    <source>
        <dbReference type="Proteomes" id="UP000243459"/>
    </source>
</evidence>
<protein>
    <submittedName>
        <fullName evidence="1">Uncharacterized protein</fullName>
    </submittedName>
</protein>
<reference evidence="2" key="1">
    <citation type="journal article" date="2017" name="Nat. Commun.">
        <title>The asparagus genome sheds light on the origin and evolution of a young Y chromosome.</title>
        <authorList>
            <person name="Harkess A."/>
            <person name="Zhou J."/>
            <person name="Xu C."/>
            <person name="Bowers J.E."/>
            <person name="Van der Hulst R."/>
            <person name="Ayyampalayam S."/>
            <person name="Mercati F."/>
            <person name="Riccardi P."/>
            <person name="McKain M.R."/>
            <person name="Kakrana A."/>
            <person name="Tang H."/>
            <person name="Ray J."/>
            <person name="Groenendijk J."/>
            <person name="Arikit S."/>
            <person name="Mathioni S.M."/>
            <person name="Nakano M."/>
            <person name="Shan H."/>
            <person name="Telgmann-Rauber A."/>
            <person name="Kanno A."/>
            <person name="Yue Z."/>
            <person name="Chen H."/>
            <person name="Li W."/>
            <person name="Chen Y."/>
            <person name="Xu X."/>
            <person name="Zhang Y."/>
            <person name="Luo S."/>
            <person name="Chen H."/>
            <person name="Gao J."/>
            <person name="Mao Z."/>
            <person name="Pires J.C."/>
            <person name="Luo M."/>
            <person name="Kudrna D."/>
            <person name="Wing R.A."/>
            <person name="Meyers B.C."/>
            <person name="Yi K."/>
            <person name="Kong H."/>
            <person name="Lavrijsen P."/>
            <person name="Sunseri F."/>
            <person name="Falavigna A."/>
            <person name="Ye Y."/>
            <person name="Leebens-Mack J.H."/>
            <person name="Chen G."/>
        </authorList>
    </citation>
    <scope>NUCLEOTIDE SEQUENCE [LARGE SCALE GENOMIC DNA]</scope>
    <source>
        <strain evidence="2">cv. DH0086</strain>
    </source>
</reference>
<dbReference type="EMBL" id="CM007390">
    <property type="protein sequence ID" value="ONK56184.1"/>
    <property type="molecule type" value="Genomic_DNA"/>
</dbReference>
<dbReference type="SUPFAM" id="SSF55021">
    <property type="entry name" value="ACT-like"/>
    <property type="match status" value="1"/>
</dbReference>
<proteinExistence type="predicted"/>
<gene>
    <name evidence="1" type="ORF">A4U43_C10F5000</name>
</gene>
<dbReference type="InterPro" id="IPR045865">
    <property type="entry name" value="ACT-like_dom_sf"/>
</dbReference>
<dbReference type="GO" id="GO:0009507">
    <property type="term" value="C:chloroplast"/>
    <property type="evidence" value="ECO:0007669"/>
    <property type="project" value="TreeGrafter"/>
</dbReference>
<dbReference type="Proteomes" id="UP000243459">
    <property type="component" value="Chromosome 10"/>
</dbReference>
<sequence length="130" mass="15081">MTRMFAHLQKEQVDLSEAKLKYEIINLKNTSPEGTGLVSVYEGKIQQSEDPYQGKWPIWLVDDGNIGTAKRFEYMYYLDFEASMAEKRAQNALAEIQEFTSFLRVLGSYPMDMIPWNTTEELGLKVRTKE</sequence>
<dbReference type="AlphaFoldDB" id="A0A5P1E0T8"/>
<keyword evidence="2" id="KW-1185">Reference proteome</keyword>
<dbReference type="GO" id="GO:0009094">
    <property type="term" value="P:L-phenylalanine biosynthetic process"/>
    <property type="evidence" value="ECO:0007669"/>
    <property type="project" value="TreeGrafter"/>
</dbReference>
<dbReference type="Gene3D" id="3.30.70.260">
    <property type="match status" value="1"/>
</dbReference>
<dbReference type="PANTHER" id="PTHR21022">
    <property type="entry name" value="PREPHENATE DEHYDRATASE P PROTEIN"/>
    <property type="match status" value="1"/>
</dbReference>
<dbReference type="GO" id="GO:0047769">
    <property type="term" value="F:arogenate dehydratase activity"/>
    <property type="evidence" value="ECO:0007669"/>
    <property type="project" value="TreeGrafter"/>
</dbReference>
<accession>A0A5P1E0T8</accession>
<dbReference type="PANTHER" id="PTHR21022:SF19">
    <property type="entry name" value="PREPHENATE DEHYDRATASE-RELATED"/>
    <property type="match status" value="1"/>
</dbReference>
<dbReference type="Gramene" id="ONK56184">
    <property type="protein sequence ID" value="ONK56184"/>
    <property type="gene ID" value="A4U43_C10F5000"/>
</dbReference>